<dbReference type="Gene3D" id="1.10.630.10">
    <property type="entry name" value="Cytochrome P450"/>
    <property type="match status" value="1"/>
</dbReference>
<dbReference type="InterPro" id="IPR001128">
    <property type="entry name" value="Cyt_P450"/>
</dbReference>
<evidence type="ECO:0000256" key="1">
    <source>
        <dbReference type="ARBA" id="ARBA00001971"/>
    </source>
</evidence>
<reference evidence="10" key="1">
    <citation type="journal article" date="2010" name="Nature">
        <title>The Amphimedon queenslandica genome and the evolution of animal complexity.</title>
        <authorList>
            <person name="Srivastava M."/>
            <person name="Simakov O."/>
            <person name="Chapman J."/>
            <person name="Fahey B."/>
            <person name="Gauthier M.E."/>
            <person name="Mitros T."/>
            <person name="Richards G.S."/>
            <person name="Conaco C."/>
            <person name="Dacre M."/>
            <person name="Hellsten U."/>
            <person name="Larroux C."/>
            <person name="Putnam N.H."/>
            <person name="Stanke M."/>
            <person name="Adamska M."/>
            <person name="Darling A."/>
            <person name="Degnan S.M."/>
            <person name="Oakley T.H."/>
            <person name="Plachetzki D.C."/>
            <person name="Zhai Y."/>
            <person name="Adamski M."/>
            <person name="Calcino A."/>
            <person name="Cummins S.F."/>
            <person name="Goodstein D.M."/>
            <person name="Harris C."/>
            <person name="Jackson D.J."/>
            <person name="Leys S.P."/>
            <person name="Shu S."/>
            <person name="Woodcroft B.J."/>
            <person name="Vervoort M."/>
            <person name="Kosik K.S."/>
            <person name="Manning G."/>
            <person name="Degnan B.M."/>
            <person name="Rokhsar D.S."/>
        </authorList>
    </citation>
    <scope>NUCLEOTIDE SEQUENCE [LARGE SCALE GENOMIC DNA]</scope>
</reference>
<evidence type="ECO:0008006" key="11">
    <source>
        <dbReference type="Google" id="ProtNLM"/>
    </source>
</evidence>
<evidence type="ECO:0000256" key="3">
    <source>
        <dbReference type="ARBA" id="ARBA00022617"/>
    </source>
</evidence>
<dbReference type="GO" id="GO:0020037">
    <property type="term" value="F:heme binding"/>
    <property type="evidence" value="ECO:0007669"/>
    <property type="project" value="InterPro"/>
</dbReference>
<dbReference type="AlphaFoldDB" id="A0AAN0IYK9"/>
<dbReference type="GO" id="GO:0004497">
    <property type="term" value="F:monooxygenase activity"/>
    <property type="evidence" value="ECO:0007669"/>
    <property type="project" value="UniProtKB-KW"/>
</dbReference>
<reference evidence="9" key="2">
    <citation type="submission" date="2024-06" db="UniProtKB">
        <authorList>
            <consortium name="EnsemblMetazoa"/>
        </authorList>
    </citation>
    <scope>IDENTIFICATION</scope>
</reference>
<dbReference type="PANTHER" id="PTHR24279:SF120">
    <property type="entry name" value="CYTOCHROME P450"/>
    <property type="match status" value="1"/>
</dbReference>
<name>A0AAN0IYK9_AMPQE</name>
<dbReference type="InterPro" id="IPR036396">
    <property type="entry name" value="Cyt_P450_sf"/>
</dbReference>
<proteinExistence type="inferred from homology"/>
<dbReference type="GO" id="GO:0005506">
    <property type="term" value="F:iron ion binding"/>
    <property type="evidence" value="ECO:0007669"/>
    <property type="project" value="InterPro"/>
</dbReference>
<feature type="binding site" description="axial binding residue" evidence="8">
    <location>
        <position position="424"/>
    </location>
    <ligand>
        <name>heme</name>
        <dbReference type="ChEBI" id="CHEBI:30413"/>
    </ligand>
    <ligandPart>
        <name>Fe</name>
        <dbReference type="ChEBI" id="CHEBI:18248"/>
    </ligandPart>
</feature>
<keyword evidence="3 8" id="KW-0349">Heme</keyword>
<dbReference type="Proteomes" id="UP000007879">
    <property type="component" value="Unassembled WGS sequence"/>
</dbReference>
<dbReference type="SUPFAM" id="SSF48264">
    <property type="entry name" value="Cytochrome P450"/>
    <property type="match status" value="1"/>
</dbReference>
<dbReference type="KEGG" id="aqu:105312059"/>
<sequence length="479" mass="54654">MALSKMFAKCMGTAHALSIKTLKDIPKPAGSLPLLGHYLQVRRRPGNLSDFYLKHFQDLGPIFRLEFPGGKNVVCFADPDAMEAVYRAEGINPIRTFAGPANFQWFYKKKNFPTPFVFLTGEEWRNARSKHKNQILPQNVHQYIPGFISATERFIRNISESSTDDDGYIEDIHSLIKIWSMEASAYFTFGADIDTTKSSLPETQKFHEGFSTLVSTIDDFITALPLFKYFPSKMVKTLSKATDDLYSIGRKYIDLHQESESGYSLMDQLLKEGRMSKEEIIMSAIFLMASALDTISSNSSYLLYELSKRPDIQEKVYKQVTSALGSTNAISGEVLQMMPYLGCVIKETQRITPISPNHIRTVTKDVNLLGYNIPAQTLTMYSTLAVSRNERFFKNPLDFDPDRWNRDKIHSFSILPFGLGPKSCWGRRFAEVEMKVLLALLCQNYKMESIEAPSAQIKVKEKLFTRPLNPIRIRFIQRQ</sequence>
<comment type="cofactor">
    <cofactor evidence="1 8">
        <name>heme</name>
        <dbReference type="ChEBI" id="CHEBI:30413"/>
    </cofactor>
</comment>
<dbReference type="PRINTS" id="PR00463">
    <property type="entry name" value="EP450I"/>
</dbReference>
<evidence type="ECO:0000313" key="10">
    <source>
        <dbReference type="Proteomes" id="UP000007879"/>
    </source>
</evidence>
<dbReference type="Pfam" id="PF00067">
    <property type="entry name" value="p450"/>
    <property type="match status" value="1"/>
</dbReference>
<evidence type="ECO:0000256" key="7">
    <source>
        <dbReference type="ARBA" id="ARBA00023033"/>
    </source>
</evidence>
<accession>A0AAN0IYK9</accession>
<keyword evidence="6 8" id="KW-0408">Iron</keyword>
<dbReference type="RefSeq" id="XP_019849849.1">
    <property type="nucleotide sequence ID" value="XM_019994290.1"/>
</dbReference>
<dbReference type="GeneID" id="105312059"/>
<evidence type="ECO:0000256" key="2">
    <source>
        <dbReference type="ARBA" id="ARBA00010617"/>
    </source>
</evidence>
<comment type="similarity">
    <text evidence="2">Belongs to the cytochrome P450 family.</text>
</comment>
<evidence type="ECO:0000313" key="9">
    <source>
        <dbReference type="EnsemblMetazoa" id="XP_019849849.1"/>
    </source>
</evidence>
<dbReference type="InterPro" id="IPR050479">
    <property type="entry name" value="CYP11_CYP27_families"/>
</dbReference>
<keyword evidence="10" id="KW-1185">Reference proteome</keyword>
<dbReference type="PRINTS" id="PR00385">
    <property type="entry name" value="P450"/>
</dbReference>
<dbReference type="GO" id="GO:0016705">
    <property type="term" value="F:oxidoreductase activity, acting on paired donors, with incorporation or reduction of molecular oxygen"/>
    <property type="evidence" value="ECO:0007669"/>
    <property type="project" value="InterPro"/>
</dbReference>
<dbReference type="InterPro" id="IPR002401">
    <property type="entry name" value="Cyt_P450_E_grp-I"/>
</dbReference>
<protein>
    <recommendedName>
        <fullName evidence="11">Cytochrome P450</fullName>
    </recommendedName>
</protein>
<organism evidence="9 10">
    <name type="scientific">Amphimedon queenslandica</name>
    <name type="common">Sponge</name>
    <dbReference type="NCBI Taxonomy" id="400682"/>
    <lineage>
        <taxon>Eukaryota</taxon>
        <taxon>Metazoa</taxon>
        <taxon>Porifera</taxon>
        <taxon>Demospongiae</taxon>
        <taxon>Heteroscleromorpha</taxon>
        <taxon>Haplosclerida</taxon>
        <taxon>Niphatidae</taxon>
        <taxon>Amphimedon</taxon>
    </lineage>
</organism>
<dbReference type="EnsemblMetazoa" id="XM_019994290.1">
    <property type="protein sequence ID" value="XP_019849849.1"/>
    <property type="gene ID" value="LOC105312059"/>
</dbReference>
<keyword evidence="5" id="KW-0560">Oxidoreductase</keyword>
<dbReference type="CDD" id="cd11054">
    <property type="entry name" value="CYP24A1-like"/>
    <property type="match status" value="1"/>
</dbReference>
<keyword evidence="4 8" id="KW-0479">Metal-binding</keyword>
<keyword evidence="7" id="KW-0503">Monooxygenase</keyword>
<evidence type="ECO:0000256" key="5">
    <source>
        <dbReference type="ARBA" id="ARBA00023002"/>
    </source>
</evidence>
<evidence type="ECO:0000256" key="6">
    <source>
        <dbReference type="ARBA" id="ARBA00023004"/>
    </source>
</evidence>
<evidence type="ECO:0000256" key="8">
    <source>
        <dbReference type="PIRSR" id="PIRSR602401-1"/>
    </source>
</evidence>
<dbReference type="PANTHER" id="PTHR24279">
    <property type="entry name" value="CYTOCHROME P450"/>
    <property type="match status" value="1"/>
</dbReference>
<evidence type="ECO:0000256" key="4">
    <source>
        <dbReference type="ARBA" id="ARBA00022723"/>
    </source>
</evidence>